<name>A0A6A6TBZ4_9PLEO</name>
<dbReference type="GO" id="GO:0097176">
    <property type="term" value="P:epoxide metabolic process"/>
    <property type="evidence" value="ECO:0007669"/>
    <property type="project" value="TreeGrafter"/>
</dbReference>
<feature type="domain" description="Epoxide hydrolase N-terminal" evidence="4">
    <location>
        <begin position="10"/>
        <end position="117"/>
    </location>
</feature>
<dbReference type="PRINTS" id="PR00412">
    <property type="entry name" value="EPOXHYDRLASE"/>
</dbReference>
<dbReference type="EMBL" id="MU004340">
    <property type="protein sequence ID" value="KAF2656134.1"/>
    <property type="molecule type" value="Genomic_DNA"/>
</dbReference>
<feature type="active site" description="Proton donor" evidence="3">
    <location>
        <position position="302"/>
    </location>
</feature>
<accession>A0A6A6TBZ4</accession>
<organism evidence="5 6">
    <name type="scientific">Lophiostoma macrostomum CBS 122681</name>
    <dbReference type="NCBI Taxonomy" id="1314788"/>
    <lineage>
        <taxon>Eukaryota</taxon>
        <taxon>Fungi</taxon>
        <taxon>Dikarya</taxon>
        <taxon>Ascomycota</taxon>
        <taxon>Pezizomycotina</taxon>
        <taxon>Dothideomycetes</taxon>
        <taxon>Pleosporomycetidae</taxon>
        <taxon>Pleosporales</taxon>
        <taxon>Lophiostomataceae</taxon>
        <taxon>Lophiostoma</taxon>
    </lineage>
</organism>
<gene>
    <name evidence="5" type="ORF">K491DRAFT_692336</name>
</gene>
<sequence>MVYSVPSSARPFTLDISDQDVSEFKQLLQLSKLGPDTYEGRQQDRRFGITHEWLSNAKDYWLNKFDWRAQEKHINSFPNYQMEIEGINHHFIGLFSEKEDAVPILFMHGWPGSFIEFLPILGLLRDKYPAKDLPYHIVVASLTGYTLSDGGPLDKDWDKDDTARVMDKLMNNLGFRKYIAQGGDVGSFIATALGAHYDSCVAVHLNMVLGQPPDPSTLNQQEQEHLERYKHWIDNGTAYAREHGSRPSTIGHVLSSSPLALLAWIGEKMLEWSDTDPSLDEILTNVSLYWFTQSFPRSIYPYRENFGGGARKWPPYIGKPLGFSYFPREIFPAVESTVQKAGDLVLYRKHEHGGHFAALERPADLLKDVEEFVGVVWKGNVSAAETKL</sequence>
<dbReference type="PANTHER" id="PTHR21661:SF39">
    <property type="entry name" value="HYDROLASE, PUTATIVE (AFU_ORTHOLOGUE AFUA_3G08960)-RELATED"/>
    <property type="match status" value="1"/>
</dbReference>
<dbReference type="Gene3D" id="3.40.50.1820">
    <property type="entry name" value="alpha/beta hydrolase"/>
    <property type="match status" value="1"/>
</dbReference>
<comment type="similarity">
    <text evidence="1">Belongs to the peptidase S33 family.</text>
</comment>
<dbReference type="PIRSF" id="PIRSF001112">
    <property type="entry name" value="Epoxide_hydrolase"/>
    <property type="match status" value="1"/>
</dbReference>
<evidence type="ECO:0000256" key="3">
    <source>
        <dbReference type="PIRSR" id="PIRSR001112-1"/>
    </source>
</evidence>
<dbReference type="Pfam" id="PF06441">
    <property type="entry name" value="EHN"/>
    <property type="match status" value="1"/>
</dbReference>
<dbReference type="GO" id="GO:0004301">
    <property type="term" value="F:epoxide hydrolase activity"/>
    <property type="evidence" value="ECO:0007669"/>
    <property type="project" value="TreeGrafter"/>
</dbReference>
<evidence type="ECO:0000256" key="1">
    <source>
        <dbReference type="ARBA" id="ARBA00010088"/>
    </source>
</evidence>
<evidence type="ECO:0000313" key="5">
    <source>
        <dbReference type="EMBL" id="KAF2656134.1"/>
    </source>
</evidence>
<feature type="active site" description="Nucleophile" evidence="3">
    <location>
        <position position="184"/>
    </location>
</feature>
<protein>
    <submittedName>
        <fullName evidence="5">Alpha/beta-hydrolase</fullName>
    </submittedName>
</protein>
<reference evidence="5" key="1">
    <citation type="journal article" date="2020" name="Stud. Mycol.">
        <title>101 Dothideomycetes genomes: a test case for predicting lifestyles and emergence of pathogens.</title>
        <authorList>
            <person name="Haridas S."/>
            <person name="Albert R."/>
            <person name="Binder M."/>
            <person name="Bloem J."/>
            <person name="Labutti K."/>
            <person name="Salamov A."/>
            <person name="Andreopoulos B."/>
            <person name="Baker S."/>
            <person name="Barry K."/>
            <person name="Bills G."/>
            <person name="Bluhm B."/>
            <person name="Cannon C."/>
            <person name="Castanera R."/>
            <person name="Culley D."/>
            <person name="Daum C."/>
            <person name="Ezra D."/>
            <person name="Gonzalez J."/>
            <person name="Henrissat B."/>
            <person name="Kuo A."/>
            <person name="Liang C."/>
            <person name="Lipzen A."/>
            <person name="Lutzoni F."/>
            <person name="Magnuson J."/>
            <person name="Mondo S."/>
            <person name="Nolan M."/>
            <person name="Ohm R."/>
            <person name="Pangilinan J."/>
            <person name="Park H.-J."/>
            <person name="Ramirez L."/>
            <person name="Alfaro M."/>
            <person name="Sun H."/>
            <person name="Tritt A."/>
            <person name="Yoshinaga Y."/>
            <person name="Zwiers L.-H."/>
            <person name="Turgeon B."/>
            <person name="Goodwin S."/>
            <person name="Spatafora J."/>
            <person name="Crous P."/>
            <person name="Grigoriev I."/>
        </authorList>
    </citation>
    <scope>NUCLEOTIDE SEQUENCE</scope>
    <source>
        <strain evidence="5">CBS 122681</strain>
    </source>
</reference>
<dbReference type="InterPro" id="IPR000639">
    <property type="entry name" value="Epox_hydrolase-like"/>
</dbReference>
<keyword evidence="6" id="KW-1185">Reference proteome</keyword>
<dbReference type="InterPro" id="IPR010497">
    <property type="entry name" value="Epoxide_hydro_N"/>
</dbReference>
<dbReference type="PANTHER" id="PTHR21661">
    <property type="entry name" value="EPOXIDE HYDROLASE 1-RELATED"/>
    <property type="match status" value="1"/>
</dbReference>
<feature type="active site" description="Proton acceptor" evidence="3">
    <location>
        <position position="355"/>
    </location>
</feature>
<dbReference type="Proteomes" id="UP000799324">
    <property type="component" value="Unassembled WGS sequence"/>
</dbReference>
<evidence type="ECO:0000256" key="2">
    <source>
        <dbReference type="ARBA" id="ARBA00022801"/>
    </source>
</evidence>
<dbReference type="InterPro" id="IPR029058">
    <property type="entry name" value="AB_hydrolase_fold"/>
</dbReference>
<dbReference type="SUPFAM" id="SSF53474">
    <property type="entry name" value="alpha/beta-Hydrolases"/>
    <property type="match status" value="1"/>
</dbReference>
<dbReference type="AlphaFoldDB" id="A0A6A6TBZ4"/>
<dbReference type="OrthoDB" id="7130006at2759"/>
<evidence type="ECO:0000259" key="4">
    <source>
        <dbReference type="Pfam" id="PF06441"/>
    </source>
</evidence>
<proteinExistence type="inferred from homology"/>
<keyword evidence="2 5" id="KW-0378">Hydrolase</keyword>
<evidence type="ECO:0000313" key="6">
    <source>
        <dbReference type="Proteomes" id="UP000799324"/>
    </source>
</evidence>
<dbReference type="InterPro" id="IPR016292">
    <property type="entry name" value="Epoxide_hydrolase"/>
</dbReference>